<keyword evidence="5" id="KW-0540">Nuclease</keyword>
<evidence type="ECO:0000256" key="3">
    <source>
        <dbReference type="ARBA" id="ARBA00023125"/>
    </source>
</evidence>
<keyword evidence="3" id="KW-0238">DNA-binding</keyword>
<dbReference type="GO" id="GO:0003677">
    <property type="term" value="F:DNA binding"/>
    <property type="evidence" value="ECO:0007669"/>
    <property type="project" value="UniProtKB-KW"/>
</dbReference>
<dbReference type="AlphaFoldDB" id="A0A286U0A6"/>
<reference evidence="6" key="1">
    <citation type="journal article" date="2017" name="Environ. Microbiol. Rep.">
        <title>Genetic Diversity of Marine Anaerobic Ammonium-Oxidizing Bacteria as Revealed by Genomic and Proteomic Analyses of 'Candidatus Scalindua japonica'.</title>
        <authorList>
            <person name="Oshiki M."/>
            <person name="Mizuto K."/>
            <person name="Kimura Z."/>
            <person name="Kindaichi T."/>
            <person name="Satoh H."/>
            <person name="Okabe S."/>
        </authorList>
    </citation>
    <scope>NUCLEOTIDE SEQUENCE [LARGE SCALE GENOMIC DNA]</scope>
    <source>
        <strain evidence="6">husup-a2</strain>
    </source>
</reference>
<dbReference type="Pfam" id="PF01420">
    <property type="entry name" value="Methylase_S"/>
    <property type="match status" value="1"/>
</dbReference>
<dbReference type="SUPFAM" id="SSF116734">
    <property type="entry name" value="DNA methylase specificity domain"/>
    <property type="match status" value="1"/>
</dbReference>
<organism evidence="5 6">
    <name type="scientific">Candidatus Scalindua japonica</name>
    <dbReference type="NCBI Taxonomy" id="1284222"/>
    <lineage>
        <taxon>Bacteria</taxon>
        <taxon>Pseudomonadati</taxon>
        <taxon>Planctomycetota</taxon>
        <taxon>Candidatus Brocadiia</taxon>
        <taxon>Candidatus Brocadiales</taxon>
        <taxon>Candidatus Scalinduaceae</taxon>
        <taxon>Candidatus Scalindua</taxon>
    </lineage>
</organism>
<evidence type="ECO:0000256" key="1">
    <source>
        <dbReference type="ARBA" id="ARBA00010923"/>
    </source>
</evidence>
<dbReference type="Proteomes" id="UP000218542">
    <property type="component" value="Unassembled WGS sequence"/>
</dbReference>
<keyword evidence="5" id="KW-0378">Hydrolase</keyword>
<dbReference type="PANTHER" id="PTHR43140">
    <property type="entry name" value="TYPE-1 RESTRICTION ENZYME ECOKI SPECIFICITY PROTEIN"/>
    <property type="match status" value="1"/>
</dbReference>
<proteinExistence type="inferred from homology"/>
<dbReference type="InterPro" id="IPR051212">
    <property type="entry name" value="Type-I_RE_S_subunit"/>
</dbReference>
<keyword evidence="2" id="KW-0680">Restriction system</keyword>
<evidence type="ECO:0000256" key="2">
    <source>
        <dbReference type="ARBA" id="ARBA00022747"/>
    </source>
</evidence>
<keyword evidence="6" id="KW-1185">Reference proteome</keyword>
<dbReference type="GO" id="GO:0004519">
    <property type="term" value="F:endonuclease activity"/>
    <property type="evidence" value="ECO:0007669"/>
    <property type="project" value="UniProtKB-KW"/>
</dbReference>
<feature type="domain" description="Type I restriction modification DNA specificity" evidence="4">
    <location>
        <begin position="5"/>
        <end position="93"/>
    </location>
</feature>
<dbReference type="Gene3D" id="3.90.220.20">
    <property type="entry name" value="DNA methylase specificity domains"/>
    <property type="match status" value="1"/>
</dbReference>
<protein>
    <submittedName>
        <fullName evidence="5">Restriction endonuclease S subunit</fullName>
    </submittedName>
</protein>
<dbReference type="PANTHER" id="PTHR43140:SF1">
    <property type="entry name" value="TYPE I RESTRICTION ENZYME ECOKI SPECIFICITY SUBUNIT"/>
    <property type="match status" value="1"/>
</dbReference>
<comment type="similarity">
    <text evidence="1">Belongs to the type-I restriction system S methylase family.</text>
</comment>
<dbReference type="OrthoDB" id="9811611at2"/>
<evidence type="ECO:0000313" key="6">
    <source>
        <dbReference type="Proteomes" id="UP000218542"/>
    </source>
</evidence>
<gene>
    <name evidence="5" type="ORF">SCALIN_C25_0026</name>
</gene>
<dbReference type="GO" id="GO:0009307">
    <property type="term" value="P:DNA restriction-modification system"/>
    <property type="evidence" value="ECO:0007669"/>
    <property type="project" value="UniProtKB-KW"/>
</dbReference>
<dbReference type="InterPro" id="IPR000055">
    <property type="entry name" value="Restrct_endonuc_typeI_TRD"/>
</dbReference>
<evidence type="ECO:0000259" key="4">
    <source>
        <dbReference type="Pfam" id="PF01420"/>
    </source>
</evidence>
<evidence type="ECO:0000313" key="5">
    <source>
        <dbReference type="EMBL" id="GAX61579.1"/>
    </source>
</evidence>
<name>A0A286U0A6_9BACT</name>
<accession>A0A286U0A6</accession>
<comment type="caution">
    <text evidence="5">The sequence shown here is derived from an EMBL/GenBank/DDBJ whole genome shotgun (WGS) entry which is preliminary data.</text>
</comment>
<dbReference type="RefSeq" id="WP_096894963.1">
    <property type="nucleotide sequence ID" value="NZ_BAOS01000025.1"/>
</dbReference>
<dbReference type="InterPro" id="IPR044946">
    <property type="entry name" value="Restrct_endonuc_typeI_TRD_sf"/>
</dbReference>
<keyword evidence="5" id="KW-0255">Endonuclease</keyword>
<sequence length="112" mass="12762">MLRVEAACNQSLVAMKPVIDSVCLPEYLFWNLRGRYYRIRDITGQNQRRGLNMKIVSSLVFSLPPLAEQKRIVAKVDSLMALSDDLNRNIESKMECSSKLLDAVLNFISKGR</sequence>
<dbReference type="EMBL" id="BAOS01000025">
    <property type="protein sequence ID" value="GAX61579.1"/>
    <property type="molecule type" value="Genomic_DNA"/>
</dbReference>